<keyword evidence="4 8" id="KW-1133">Transmembrane helix</keyword>
<dbReference type="Pfam" id="PF02659">
    <property type="entry name" value="Mntp"/>
    <property type="match status" value="1"/>
</dbReference>
<dbReference type="InterPro" id="IPR022929">
    <property type="entry name" value="Put_MntP"/>
</dbReference>
<dbReference type="PANTHER" id="PTHR35529">
    <property type="entry name" value="MANGANESE EFFLUX PUMP MNTP-RELATED"/>
    <property type="match status" value="1"/>
</dbReference>
<keyword evidence="6 8" id="KW-0472">Membrane</keyword>
<keyword evidence="7 8" id="KW-0464">Manganese</keyword>
<evidence type="ECO:0000256" key="2">
    <source>
        <dbReference type="ARBA" id="ARBA00022475"/>
    </source>
</evidence>
<dbReference type="EMBL" id="LR134384">
    <property type="protein sequence ID" value="VEH16238.1"/>
    <property type="molecule type" value="Genomic_DNA"/>
</dbReference>
<evidence type="ECO:0000313" key="10">
    <source>
        <dbReference type="Proteomes" id="UP000274578"/>
    </source>
</evidence>
<keyword evidence="5 8" id="KW-0406">Ion transport</keyword>
<proteinExistence type="inferred from homology"/>
<feature type="transmembrane region" description="Helical" evidence="8">
    <location>
        <begin position="18"/>
        <end position="40"/>
    </location>
</feature>
<organism evidence="9 10">
    <name type="scientific">Segatella oris</name>
    <dbReference type="NCBI Taxonomy" id="28135"/>
    <lineage>
        <taxon>Bacteria</taxon>
        <taxon>Pseudomonadati</taxon>
        <taxon>Bacteroidota</taxon>
        <taxon>Bacteroidia</taxon>
        <taxon>Bacteroidales</taxon>
        <taxon>Prevotellaceae</taxon>
        <taxon>Segatella</taxon>
    </lineage>
</organism>
<name>A0A448L8C9_9BACT</name>
<feature type="transmembrane region" description="Helical" evidence="8">
    <location>
        <begin position="80"/>
        <end position="97"/>
    </location>
</feature>
<dbReference type="GO" id="GO:0005384">
    <property type="term" value="F:manganese ion transmembrane transporter activity"/>
    <property type="evidence" value="ECO:0007669"/>
    <property type="project" value="UniProtKB-UniRule"/>
</dbReference>
<comment type="function">
    <text evidence="8">Probably functions as a manganese efflux pump.</text>
</comment>
<evidence type="ECO:0000256" key="5">
    <source>
        <dbReference type="ARBA" id="ARBA00023065"/>
    </source>
</evidence>
<dbReference type="KEGG" id="poc:NCTC13071_02261"/>
<evidence type="ECO:0000256" key="3">
    <source>
        <dbReference type="ARBA" id="ARBA00022692"/>
    </source>
</evidence>
<comment type="subcellular location">
    <subcellularLocation>
        <location evidence="8">Cell membrane</location>
        <topology evidence="8">Multi-pass membrane protein</topology>
    </subcellularLocation>
</comment>
<gene>
    <name evidence="9" type="primary">yebN</name>
    <name evidence="8" type="synonym">mntP</name>
    <name evidence="9" type="ORF">NCTC13071_02261</name>
</gene>
<protein>
    <recommendedName>
        <fullName evidence="8">Putative manganese efflux pump MntP</fullName>
    </recommendedName>
</protein>
<keyword evidence="1 8" id="KW-0813">Transport</keyword>
<keyword evidence="3 8" id="KW-0812">Transmembrane</keyword>
<feature type="transmembrane region" description="Helical" evidence="8">
    <location>
        <begin position="183"/>
        <end position="202"/>
    </location>
</feature>
<evidence type="ECO:0000256" key="6">
    <source>
        <dbReference type="ARBA" id="ARBA00023136"/>
    </source>
</evidence>
<feature type="transmembrane region" description="Helical" evidence="8">
    <location>
        <begin position="149"/>
        <end position="171"/>
    </location>
</feature>
<sequence>MSSEGSFFVYIQMNQLDIWFLAVALAMDCFTVSIAGGIIIKRMVWPITLRMALLFGLFQAAMPLLGWLGISTFSHYLEEVDHWIAFGLLTFLGGRMIRDAFLPAENHSLNPCKLKTQLLLALATSIDALAIGISFACMGFRHISMLMSPLVIIGLVSFLLATVGMLLGVKFGKPIERRLKPELLGGIILIIIGVKVLLSHLFE</sequence>
<dbReference type="GO" id="GO:0005886">
    <property type="term" value="C:plasma membrane"/>
    <property type="evidence" value="ECO:0007669"/>
    <property type="project" value="UniProtKB-SubCell"/>
</dbReference>
<dbReference type="InterPro" id="IPR003810">
    <property type="entry name" value="Mntp/YtaF"/>
</dbReference>
<evidence type="ECO:0000256" key="7">
    <source>
        <dbReference type="ARBA" id="ARBA00023211"/>
    </source>
</evidence>
<reference evidence="9 10" key="1">
    <citation type="submission" date="2018-12" db="EMBL/GenBank/DDBJ databases">
        <authorList>
            <consortium name="Pathogen Informatics"/>
        </authorList>
    </citation>
    <scope>NUCLEOTIDE SEQUENCE [LARGE SCALE GENOMIC DNA]</scope>
    <source>
        <strain evidence="9 10">NCTC13071</strain>
    </source>
</reference>
<dbReference type="HAMAP" id="MF_01521">
    <property type="entry name" value="MntP_pump"/>
    <property type="match status" value="1"/>
</dbReference>
<accession>A0A448L8C9</accession>
<evidence type="ECO:0000313" key="9">
    <source>
        <dbReference type="EMBL" id="VEH16238.1"/>
    </source>
</evidence>
<feature type="transmembrane region" description="Helical" evidence="8">
    <location>
        <begin position="118"/>
        <end position="143"/>
    </location>
</feature>
<dbReference type="Proteomes" id="UP000274578">
    <property type="component" value="Chromosome 1"/>
</dbReference>
<evidence type="ECO:0000256" key="1">
    <source>
        <dbReference type="ARBA" id="ARBA00022448"/>
    </source>
</evidence>
<feature type="transmembrane region" description="Helical" evidence="8">
    <location>
        <begin position="52"/>
        <end position="74"/>
    </location>
</feature>
<dbReference type="AlphaFoldDB" id="A0A448L8C9"/>
<keyword evidence="2 8" id="KW-1003">Cell membrane</keyword>
<evidence type="ECO:0000256" key="8">
    <source>
        <dbReference type="HAMAP-Rule" id="MF_01521"/>
    </source>
</evidence>
<dbReference type="PANTHER" id="PTHR35529:SF1">
    <property type="entry name" value="MANGANESE EFFLUX PUMP MNTP-RELATED"/>
    <property type="match status" value="1"/>
</dbReference>
<evidence type="ECO:0000256" key="4">
    <source>
        <dbReference type="ARBA" id="ARBA00022989"/>
    </source>
</evidence>
<comment type="similarity">
    <text evidence="8">Belongs to the MntP (TC 9.B.29) family.</text>
</comment>